<accession>A0A2T0LKW1</accession>
<feature type="region of interest" description="Disordered" evidence="1">
    <location>
        <begin position="1"/>
        <end position="25"/>
    </location>
</feature>
<keyword evidence="2" id="KW-1133">Transmembrane helix</keyword>
<feature type="transmembrane region" description="Helical" evidence="2">
    <location>
        <begin position="36"/>
        <end position="59"/>
    </location>
</feature>
<dbReference type="AlphaFoldDB" id="A0A2T0LKW1"/>
<keyword evidence="4" id="KW-1185">Reference proteome</keyword>
<dbReference type="Proteomes" id="UP000238362">
    <property type="component" value="Unassembled WGS sequence"/>
</dbReference>
<protein>
    <submittedName>
        <fullName evidence="3">Uncharacterized protein</fullName>
    </submittedName>
</protein>
<reference evidence="3 4" key="1">
    <citation type="submission" date="2018-03" db="EMBL/GenBank/DDBJ databases">
        <title>Genomic Encyclopedia of Type Strains, Phase III (KMG-III): the genomes of soil and plant-associated and newly described type strains.</title>
        <authorList>
            <person name="Whitman W."/>
        </authorList>
    </citation>
    <scope>NUCLEOTIDE SEQUENCE [LARGE SCALE GENOMIC DNA]</scope>
    <source>
        <strain evidence="3 4">CGMCC 4.7125</strain>
    </source>
</reference>
<gene>
    <name evidence="3" type="ORF">B0I33_11445</name>
</gene>
<keyword evidence="2" id="KW-0472">Membrane</keyword>
<sequence>MLLLASVPMVKPSDPERGEERRRRRDPDGMWVAAHFSGTALAMVVLAGLVVLLTIVVLLSR</sequence>
<keyword evidence="2" id="KW-0812">Transmembrane</keyword>
<organism evidence="3 4">
    <name type="scientific">Prauserella shujinwangii</name>
    <dbReference type="NCBI Taxonomy" id="1453103"/>
    <lineage>
        <taxon>Bacteria</taxon>
        <taxon>Bacillati</taxon>
        <taxon>Actinomycetota</taxon>
        <taxon>Actinomycetes</taxon>
        <taxon>Pseudonocardiales</taxon>
        <taxon>Pseudonocardiaceae</taxon>
        <taxon>Prauserella</taxon>
    </lineage>
</organism>
<evidence type="ECO:0000313" key="3">
    <source>
        <dbReference type="EMBL" id="PRX43585.1"/>
    </source>
</evidence>
<evidence type="ECO:0000313" key="4">
    <source>
        <dbReference type="Proteomes" id="UP000238362"/>
    </source>
</evidence>
<dbReference type="EMBL" id="PVNH01000014">
    <property type="protein sequence ID" value="PRX43585.1"/>
    <property type="molecule type" value="Genomic_DNA"/>
</dbReference>
<evidence type="ECO:0000256" key="2">
    <source>
        <dbReference type="SAM" id="Phobius"/>
    </source>
</evidence>
<comment type="caution">
    <text evidence="3">The sequence shown here is derived from an EMBL/GenBank/DDBJ whole genome shotgun (WGS) entry which is preliminary data.</text>
</comment>
<evidence type="ECO:0000256" key="1">
    <source>
        <dbReference type="SAM" id="MobiDB-lite"/>
    </source>
</evidence>
<feature type="compositionally biased region" description="Basic and acidic residues" evidence="1">
    <location>
        <begin position="13"/>
        <end position="25"/>
    </location>
</feature>
<name>A0A2T0LKW1_9PSEU</name>
<proteinExistence type="predicted"/>